<evidence type="ECO:0000259" key="2">
    <source>
        <dbReference type="PROSITE" id="PS51352"/>
    </source>
</evidence>
<evidence type="ECO:0000313" key="3">
    <source>
        <dbReference type="EMBL" id="MFG6490557.1"/>
    </source>
</evidence>
<dbReference type="Pfam" id="PF13899">
    <property type="entry name" value="Thioredoxin_7"/>
    <property type="match status" value="1"/>
</dbReference>
<dbReference type="PROSITE" id="PS51352">
    <property type="entry name" value="THIOREDOXIN_2"/>
    <property type="match status" value="1"/>
</dbReference>
<keyword evidence="4" id="KW-1185">Reference proteome</keyword>
<dbReference type="Proteomes" id="UP001606134">
    <property type="component" value="Unassembled WGS sequence"/>
</dbReference>
<proteinExistence type="predicted"/>
<dbReference type="InterPro" id="IPR013766">
    <property type="entry name" value="Thioredoxin_domain"/>
</dbReference>
<evidence type="ECO:0000256" key="1">
    <source>
        <dbReference type="SAM" id="SignalP"/>
    </source>
</evidence>
<dbReference type="RefSeq" id="WP_394418018.1">
    <property type="nucleotide sequence ID" value="NZ_JBIGIC010000028.1"/>
</dbReference>
<feature type="chain" id="PRO_5047228124" evidence="1">
    <location>
        <begin position="25"/>
        <end position="162"/>
    </location>
</feature>
<evidence type="ECO:0000313" key="4">
    <source>
        <dbReference type="Proteomes" id="UP001606134"/>
    </source>
</evidence>
<accession>A0ABW7HL78</accession>
<feature type="domain" description="Thioredoxin" evidence="2">
    <location>
        <begin position="19"/>
        <end position="152"/>
    </location>
</feature>
<feature type="signal peptide" evidence="1">
    <location>
        <begin position="1"/>
        <end position="24"/>
    </location>
</feature>
<dbReference type="EMBL" id="JBIGIC010000028">
    <property type="protein sequence ID" value="MFG6490557.1"/>
    <property type="molecule type" value="Genomic_DNA"/>
</dbReference>
<dbReference type="Gene3D" id="3.40.30.10">
    <property type="entry name" value="Glutaredoxin"/>
    <property type="match status" value="1"/>
</dbReference>
<organism evidence="3 4">
    <name type="scientific">Pelomonas candidula</name>
    <dbReference type="NCBI Taxonomy" id="3299025"/>
    <lineage>
        <taxon>Bacteria</taxon>
        <taxon>Pseudomonadati</taxon>
        <taxon>Pseudomonadota</taxon>
        <taxon>Betaproteobacteria</taxon>
        <taxon>Burkholderiales</taxon>
        <taxon>Sphaerotilaceae</taxon>
        <taxon>Roseateles</taxon>
    </lineage>
</organism>
<comment type="caution">
    <text evidence="3">The sequence shown here is derived from an EMBL/GenBank/DDBJ whole genome shotgun (WGS) entry which is preliminary data.</text>
</comment>
<dbReference type="InterPro" id="IPR036249">
    <property type="entry name" value="Thioredoxin-like_sf"/>
</dbReference>
<protein>
    <submittedName>
        <fullName evidence="3">Thioredoxin family protein</fullName>
    </submittedName>
</protein>
<dbReference type="SUPFAM" id="SSF52833">
    <property type="entry name" value="Thioredoxin-like"/>
    <property type="match status" value="1"/>
</dbReference>
<name>A0ABW7HL78_9BURK</name>
<keyword evidence="1" id="KW-0732">Signal</keyword>
<reference evidence="3 4" key="1">
    <citation type="submission" date="2024-08" db="EMBL/GenBank/DDBJ databases">
        <authorList>
            <person name="Lu H."/>
        </authorList>
    </citation>
    <scope>NUCLEOTIDE SEQUENCE [LARGE SCALE GENOMIC DNA]</scope>
    <source>
        <strain evidence="3 4">BYS78W</strain>
    </source>
</reference>
<gene>
    <name evidence="3" type="ORF">ACG04R_28095</name>
</gene>
<sequence length="162" mass="17109">MQTATSLRLLSATLLLGASLATHAGPPAIYDEGADAKAAIQTTLNEAAQARLPVLVVFGANWCGDCRMLDNTFKHGPSAPLIAKSFKVVKVDVGRFDHNVDIAERYRVPLKKGIPAVAVLSPQGKLLYATEGGELADARAMGDQGVYDFFTRITASSAPPAK</sequence>
<dbReference type="CDD" id="cd02947">
    <property type="entry name" value="TRX_family"/>
    <property type="match status" value="1"/>
</dbReference>